<proteinExistence type="predicted"/>
<organism evidence="1 2">
    <name type="scientific">Eumeta variegata</name>
    <name type="common">Bagworm moth</name>
    <name type="synonym">Eumeta japonica</name>
    <dbReference type="NCBI Taxonomy" id="151549"/>
    <lineage>
        <taxon>Eukaryota</taxon>
        <taxon>Metazoa</taxon>
        <taxon>Ecdysozoa</taxon>
        <taxon>Arthropoda</taxon>
        <taxon>Hexapoda</taxon>
        <taxon>Insecta</taxon>
        <taxon>Pterygota</taxon>
        <taxon>Neoptera</taxon>
        <taxon>Endopterygota</taxon>
        <taxon>Lepidoptera</taxon>
        <taxon>Glossata</taxon>
        <taxon>Ditrysia</taxon>
        <taxon>Tineoidea</taxon>
        <taxon>Psychidae</taxon>
        <taxon>Oiketicinae</taxon>
        <taxon>Eumeta</taxon>
    </lineage>
</organism>
<keyword evidence="2" id="KW-1185">Reference proteome</keyword>
<accession>A0A4C1U9T0</accession>
<dbReference type="Proteomes" id="UP000299102">
    <property type="component" value="Unassembled WGS sequence"/>
</dbReference>
<dbReference type="AlphaFoldDB" id="A0A4C1U9T0"/>
<dbReference type="EMBL" id="BGZK01000147">
    <property type="protein sequence ID" value="GBP23142.1"/>
    <property type="molecule type" value="Genomic_DNA"/>
</dbReference>
<evidence type="ECO:0000313" key="1">
    <source>
        <dbReference type="EMBL" id="GBP23142.1"/>
    </source>
</evidence>
<sequence>MAMITLPGDQRRRTNRNLYFLSSLLFNSPRGPRLVVFSFHGSIVMNRIAGTCTLKARLRWIRKRKASEVWGIGGGLVVFGNEDKLCQRNAFI</sequence>
<gene>
    <name evidence="1" type="ORF">EVAR_13163_1</name>
</gene>
<name>A0A4C1U9T0_EUMVA</name>
<comment type="caution">
    <text evidence="1">The sequence shown here is derived from an EMBL/GenBank/DDBJ whole genome shotgun (WGS) entry which is preliminary data.</text>
</comment>
<evidence type="ECO:0000313" key="2">
    <source>
        <dbReference type="Proteomes" id="UP000299102"/>
    </source>
</evidence>
<reference evidence="1 2" key="1">
    <citation type="journal article" date="2019" name="Commun. Biol.">
        <title>The bagworm genome reveals a unique fibroin gene that provides high tensile strength.</title>
        <authorList>
            <person name="Kono N."/>
            <person name="Nakamura H."/>
            <person name="Ohtoshi R."/>
            <person name="Tomita M."/>
            <person name="Numata K."/>
            <person name="Arakawa K."/>
        </authorList>
    </citation>
    <scope>NUCLEOTIDE SEQUENCE [LARGE SCALE GENOMIC DNA]</scope>
</reference>
<protein>
    <submittedName>
        <fullName evidence="1">Uncharacterized protein</fullName>
    </submittedName>
</protein>